<feature type="region of interest" description="Disordered" evidence="1">
    <location>
        <begin position="105"/>
        <end position="151"/>
    </location>
</feature>
<evidence type="ECO:0000256" key="1">
    <source>
        <dbReference type="SAM" id="MobiDB-lite"/>
    </source>
</evidence>
<feature type="region of interest" description="Disordered" evidence="1">
    <location>
        <begin position="505"/>
        <end position="528"/>
    </location>
</feature>
<reference evidence="2 3" key="2">
    <citation type="submission" date="2020-07" db="EMBL/GenBank/DDBJ databases">
        <title>Genome of starter culture bacteria Kocuria salsicia reveals its technological properties and safety for usage in meat industry.</title>
        <authorList>
            <person name="Michael M."/>
            <person name="Konstantin K."/>
            <person name="Evgenii K."/>
            <person name="Galina S."/>
            <person name="Oksana K."/>
            <person name="Andrei L."/>
        </authorList>
    </citation>
    <scope>NUCLEOTIDE SEQUENCE [LARGE SCALE GENOMIC DNA]</scope>
    <source>
        <strain evidence="2 3">80</strain>
    </source>
</reference>
<evidence type="ECO:0000313" key="2">
    <source>
        <dbReference type="EMBL" id="QMS55597.1"/>
    </source>
</evidence>
<dbReference type="Pfam" id="PF10117">
    <property type="entry name" value="McrBC"/>
    <property type="match status" value="1"/>
</dbReference>
<gene>
    <name evidence="2" type="ORF">CIB50_0000283</name>
</gene>
<proteinExistence type="predicted"/>
<evidence type="ECO:0008006" key="4">
    <source>
        <dbReference type="Google" id="ProtNLM"/>
    </source>
</evidence>
<dbReference type="AlphaFoldDB" id="A0A7D7Q268"/>
<dbReference type="Proteomes" id="UP000216825">
    <property type="component" value="Chromosome"/>
</dbReference>
<keyword evidence="3" id="KW-1185">Reference proteome</keyword>
<dbReference type="PANTHER" id="PTHR38733:SF1">
    <property type="entry name" value="TYPE IV METHYL-DIRECTED RESTRICTION ENZYME ECOKMCRBC"/>
    <property type="match status" value="1"/>
</dbReference>
<dbReference type="EMBL" id="CP059343">
    <property type="protein sequence ID" value="QMS55597.1"/>
    <property type="molecule type" value="Genomic_DNA"/>
</dbReference>
<name>A0A7D7Q268_KOCVA</name>
<organism evidence="2 3">
    <name type="scientific">Kocuria varians</name>
    <name type="common">Micrococcus varians</name>
    <dbReference type="NCBI Taxonomy" id="1272"/>
    <lineage>
        <taxon>Bacteria</taxon>
        <taxon>Bacillati</taxon>
        <taxon>Actinomycetota</taxon>
        <taxon>Actinomycetes</taxon>
        <taxon>Micrococcales</taxon>
        <taxon>Micrococcaceae</taxon>
        <taxon>Kocuria</taxon>
    </lineage>
</organism>
<dbReference type="InterPro" id="IPR019292">
    <property type="entry name" value="McrC"/>
</dbReference>
<protein>
    <recommendedName>
        <fullName evidence="4">McrBC 5-methylcytosine restriction system component</fullName>
    </recommendedName>
</protein>
<dbReference type="PANTHER" id="PTHR38733">
    <property type="entry name" value="PROTEIN MCRC"/>
    <property type="match status" value="1"/>
</dbReference>
<accession>A0A7D7Q268</accession>
<reference evidence="3" key="1">
    <citation type="submission" date="2017-08" db="EMBL/GenBank/DDBJ databases">
        <title>Draft Genome Sequence of Kocuria varians 80.</title>
        <authorList>
            <person name="Minaev M."/>
            <person name="Kurbakov K.A."/>
            <person name="Solodovnikova G.I."/>
            <person name="Kuznetsova O.A."/>
            <person name="Lisitsyn A.B."/>
        </authorList>
    </citation>
    <scope>NUCLEOTIDE SEQUENCE [LARGE SCALE GENOMIC DNA]</scope>
    <source>
        <strain evidence="3">80</strain>
    </source>
</reference>
<sequence>MSARGNGVGLTILGRRPSAEDESSSSAGETDPGPDVLVIHILPKLWAGAAERDPVFRLPAGTADDADDGSGRGSRTLEVAIHEQQILALEPEWALSLAEVARDTLVDDPPLPSPGEGPQADGRAAETGDAETGDTGTGDVETGETDPLWREVPATAQIREAWRGEVPALPRRASDPADPVRFLWDLLSRLGCEPARGPEQREPTPGGVDLLPDLPGLEDLVHRQFLKDTERALLHRRPTFLPVTEELGFVRGRMDPQGLIRRTSRRRIPVLCEFDSLSADSLLWQTVRGAVQIAAAEAEDEEVRELALTCDAQLRDVTVEPAHVLLSRGMPGSELQRMPPETRWAYRYARAVLARRHGVDPEESPDMAGVLVNLKYVTSALWEHMVKDYLDRVLTPGGLEVEEQHRLAVFFTEQEVPDRGGEPRYDPVSLKKPDLVVMCPVKTGGHAPDAQGQALAVLDAKYKRLPWGGFAQASMGDQYQLATYAYRLEVPAFLAYPVTRAPSERDVESLVLGDPGATSRQATGPRRSRRLRVGAMALPFPHPAGRSLAQCRTDAEHVLGGGGLAGLIADLGG</sequence>
<feature type="region of interest" description="Disordered" evidence="1">
    <location>
        <begin position="1"/>
        <end position="35"/>
    </location>
</feature>
<evidence type="ECO:0000313" key="3">
    <source>
        <dbReference type="Proteomes" id="UP000216825"/>
    </source>
</evidence>
<dbReference type="KEGG" id="kvr:CIB50_0000283"/>